<accession>D6YUF3</accession>
<gene>
    <name evidence="1" type="ordered locus">wcw_0392</name>
</gene>
<name>D6YUF3_WADCW</name>
<reference evidence="1 2" key="1">
    <citation type="journal article" date="2010" name="PLoS ONE">
        <title>The Waddlia genome: a window into chlamydial biology.</title>
        <authorList>
            <person name="Bertelli C."/>
            <person name="Collyn F."/>
            <person name="Croxatto A."/>
            <person name="Ruckert C."/>
            <person name="Polkinghorne A."/>
            <person name="Kebbi-Beghdadi C."/>
            <person name="Goesmann A."/>
            <person name="Vaughan L."/>
            <person name="Greub G."/>
        </authorList>
    </citation>
    <scope>NUCLEOTIDE SEQUENCE [LARGE SCALE GENOMIC DNA]</scope>
    <source>
        <strain evidence="2">ATCC VR-1470 / WSU 86-1044</strain>
    </source>
</reference>
<keyword evidence="2" id="KW-1185">Reference proteome</keyword>
<dbReference type="EMBL" id="CP001928">
    <property type="protein sequence ID" value="ADI37764.1"/>
    <property type="molecule type" value="Genomic_DNA"/>
</dbReference>
<evidence type="ECO:0000313" key="2">
    <source>
        <dbReference type="Proteomes" id="UP000001505"/>
    </source>
</evidence>
<dbReference type="KEGG" id="wch:wcw_0392"/>
<dbReference type="AlphaFoldDB" id="D6YUF3"/>
<organism evidence="1 2">
    <name type="scientific">Waddlia chondrophila (strain ATCC VR-1470 / WSU 86-1044)</name>
    <dbReference type="NCBI Taxonomy" id="716544"/>
    <lineage>
        <taxon>Bacteria</taxon>
        <taxon>Pseudomonadati</taxon>
        <taxon>Chlamydiota</taxon>
        <taxon>Chlamydiia</taxon>
        <taxon>Parachlamydiales</taxon>
        <taxon>Waddliaceae</taxon>
        <taxon>Waddlia</taxon>
    </lineage>
</organism>
<dbReference type="HOGENOM" id="CLU_3392020_0_0_0"/>
<sequence length="32" mass="3965">MNKFKKVKFPRRIFVIVTKKFYNRFIKTAITT</sequence>
<protein>
    <submittedName>
        <fullName evidence="1">Uncharacterized protein</fullName>
    </submittedName>
</protein>
<evidence type="ECO:0000313" key="1">
    <source>
        <dbReference type="EMBL" id="ADI37764.1"/>
    </source>
</evidence>
<dbReference type="Proteomes" id="UP000001505">
    <property type="component" value="Chromosome"/>
</dbReference>
<proteinExistence type="predicted"/>